<proteinExistence type="predicted"/>
<keyword evidence="2" id="KW-1185">Reference proteome</keyword>
<dbReference type="Proteomes" id="UP001595836">
    <property type="component" value="Unassembled WGS sequence"/>
</dbReference>
<accession>A0ABV9PK99</accession>
<evidence type="ECO:0000313" key="1">
    <source>
        <dbReference type="EMBL" id="MFC4753537.1"/>
    </source>
</evidence>
<sequence length="47" mass="5168">MMFPEGSLENPLRYLFGPGPDEPMCLALTPECMGLLPFLASRFSFGS</sequence>
<reference evidence="2" key="1">
    <citation type="journal article" date="2019" name="Int. J. Syst. Evol. Microbiol.">
        <title>The Global Catalogue of Microorganisms (GCM) 10K type strain sequencing project: providing services to taxonomists for standard genome sequencing and annotation.</title>
        <authorList>
            <consortium name="The Broad Institute Genomics Platform"/>
            <consortium name="The Broad Institute Genome Sequencing Center for Infectious Disease"/>
            <person name="Wu L."/>
            <person name="Ma J."/>
        </authorList>
    </citation>
    <scope>NUCLEOTIDE SEQUENCE [LARGE SCALE GENOMIC DNA]</scope>
    <source>
        <strain evidence="2">JCM 11882</strain>
    </source>
</reference>
<organism evidence="1 2">
    <name type="scientific">Dietzia aurantiaca</name>
    <dbReference type="NCBI Taxonomy" id="983873"/>
    <lineage>
        <taxon>Bacteria</taxon>
        <taxon>Bacillati</taxon>
        <taxon>Actinomycetota</taxon>
        <taxon>Actinomycetes</taxon>
        <taxon>Mycobacteriales</taxon>
        <taxon>Dietziaceae</taxon>
        <taxon>Dietzia</taxon>
    </lineage>
</organism>
<dbReference type="EMBL" id="JBHSHP010000007">
    <property type="protein sequence ID" value="MFC4753537.1"/>
    <property type="molecule type" value="Genomic_DNA"/>
</dbReference>
<evidence type="ECO:0000313" key="2">
    <source>
        <dbReference type="Proteomes" id="UP001595836"/>
    </source>
</evidence>
<dbReference type="RefSeq" id="WP_344989032.1">
    <property type="nucleotide sequence ID" value="NZ_BAABCD010000007.1"/>
</dbReference>
<comment type="caution">
    <text evidence="1">The sequence shown here is derived from an EMBL/GenBank/DDBJ whole genome shotgun (WGS) entry which is preliminary data.</text>
</comment>
<name>A0ABV9PK99_9ACTN</name>
<protein>
    <submittedName>
        <fullName evidence="1">Uncharacterized protein</fullName>
    </submittedName>
</protein>
<gene>
    <name evidence="1" type="ORF">ACFO7U_01925</name>
</gene>